<dbReference type="PRINTS" id="PR00401">
    <property type="entry name" value="SH2DOMAIN"/>
</dbReference>
<evidence type="ECO:0000256" key="3">
    <source>
        <dbReference type="ARBA" id="ARBA00022490"/>
    </source>
</evidence>
<evidence type="ECO:0000259" key="8">
    <source>
        <dbReference type="PROSITE" id="PS50003"/>
    </source>
</evidence>
<dbReference type="SMART" id="SM00314">
    <property type="entry name" value="RA"/>
    <property type="match status" value="1"/>
</dbReference>
<dbReference type="PROSITE" id="PS50200">
    <property type="entry name" value="RA"/>
    <property type="match status" value="1"/>
</dbReference>
<dbReference type="PROSITE" id="PS50003">
    <property type="entry name" value="PH_DOMAIN"/>
    <property type="match status" value="1"/>
</dbReference>
<dbReference type="InterPro" id="IPR029071">
    <property type="entry name" value="Ubiquitin-like_domsf"/>
</dbReference>
<dbReference type="InterPro" id="IPR001849">
    <property type="entry name" value="PH_domain"/>
</dbReference>
<dbReference type="InterPro" id="IPR000980">
    <property type="entry name" value="SH2"/>
</dbReference>
<dbReference type="PROSITE" id="PS50001">
    <property type="entry name" value="SH2"/>
    <property type="match status" value="1"/>
</dbReference>
<dbReference type="SUPFAM" id="SSF54236">
    <property type="entry name" value="Ubiquitin-like"/>
    <property type="match status" value="1"/>
</dbReference>
<evidence type="ECO:0000313" key="11">
    <source>
        <dbReference type="Proteomes" id="UP000034805"/>
    </source>
</evidence>
<evidence type="ECO:0000256" key="5">
    <source>
        <dbReference type="ARBA" id="ARBA00022999"/>
    </source>
</evidence>
<dbReference type="Pfam" id="PF00169">
    <property type="entry name" value="PH"/>
    <property type="match status" value="1"/>
</dbReference>
<name>A0A0P7TYA0_SCLFO</name>
<dbReference type="FunFam" id="3.10.20.90:FF:000133">
    <property type="entry name" value="growth factor receptor-bound protein 14 isoform X2"/>
    <property type="match status" value="1"/>
</dbReference>
<dbReference type="AlphaFoldDB" id="A0A0P7TYA0"/>
<dbReference type="STRING" id="113540.ENSSFOP00015065372"/>
<evidence type="ECO:0000259" key="9">
    <source>
        <dbReference type="PROSITE" id="PS50200"/>
    </source>
</evidence>
<dbReference type="Proteomes" id="UP000034805">
    <property type="component" value="Unassembled WGS sequence"/>
</dbReference>
<evidence type="ECO:0000256" key="6">
    <source>
        <dbReference type="PROSITE-ProRule" id="PRU00191"/>
    </source>
</evidence>
<feature type="domain" description="Ras-associating" evidence="9">
    <location>
        <begin position="1"/>
        <end position="86"/>
    </location>
</feature>
<organism evidence="10 11">
    <name type="scientific">Scleropages formosus</name>
    <name type="common">Asian bonytongue</name>
    <name type="synonym">Osteoglossum formosum</name>
    <dbReference type="NCBI Taxonomy" id="113540"/>
    <lineage>
        <taxon>Eukaryota</taxon>
        <taxon>Metazoa</taxon>
        <taxon>Chordata</taxon>
        <taxon>Craniata</taxon>
        <taxon>Vertebrata</taxon>
        <taxon>Euteleostomi</taxon>
        <taxon>Actinopterygii</taxon>
        <taxon>Neopterygii</taxon>
        <taxon>Teleostei</taxon>
        <taxon>Osteoglossocephala</taxon>
        <taxon>Osteoglossomorpha</taxon>
        <taxon>Osteoglossiformes</taxon>
        <taxon>Osteoglossidae</taxon>
        <taxon>Scleropages</taxon>
    </lineage>
</organism>
<dbReference type="InterPro" id="IPR015042">
    <property type="entry name" value="BPS-dom"/>
</dbReference>
<dbReference type="InterPro" id="IPR011993">
    <property type="entry name" value="PH-like_dom_sf"/>
</dbReference>
<evidence type="ECO:0000256" key="4">
    <source>
        <dbReference type="ARBA" id="ARBA00022553"/>
    </source>
</evidence>
<dbReference type="SUPFAM" id="SSF50729">
    <property type="entry name" value="PH domain-like"/>
    <property type="match status" value="1"/>
</dbReference>
<keyword evidence="4" id="KW-0597">Phosphoprotein</keyword>
<dbReference type="Pfam" id="PF08947">
    <property type="entry name" value="BPS"/>
    <property type="match status" value="1"/>
</dbReference>
<dbReference type="PANTHER" id="PTHR11243:SF22">
    <property type="entry name" value="GROWTH FACTOR RECEPTOR-BOUND PROTEIN 14"/>
    <property type="match status" value="1"/>
</dbReference>
<dbReference type="InterPro" id="IPR036860">
    <property type="entry name" value="SH2_dom_sf"/>
</dbReference>
<dbReference type="InterPro" id="IPR039665">
    <property type="entry name" value="PH_APBB1IP"/>
</dbReference>
<dbReference type="GO" id="GO:0008286">
    <property type="term" value="P:insulin receptor signaling pathway"/>
    <property type="evidence" value="ECO:0007669"/>
    <property type="project" value="TreeGrafter"/>
</dbReference>
<keyword evidence="10" id="KW-0675">Receptor</keyword>
<dbReference type="Pfam" id="PF00017">
    <property type="entry name" value="SH2"/>
    <property type="match status" value="1"/>
</dbReference>
<keyword evidence="5 6" id="KW-0727">SH2 domain</keyword>
<feature type="domain" description="PH" evidence="8">
    <location>
        <begin position="128"/>
        <end position="287"/>
    </location>
</feature>
<dbReference type="PANTHER" id="PTHR11243">
    <property type="entry name" value="GROWTH FACTOR RECEPTOR-BOUND PROTEIN"/>
    <property type="match status" value="1"/>
</dbReference>
<dbReference type="Gene3D" id="3.30.505.10">
    <property type="entry name" value="SH2 domain"/>
    <property type="match status" value="1"/>
</dbReference>
<sequence length="479" mass="55248">MPVIKVFSEDHTSRAVEVPNDITARDICQLFVLKNHCVDDHSWTLFEQLSHLGIERTIEDHELVIDVQSNWGMDSSSRLCFRKNYAKYEFFKRPLDFFPEHMVCVSRETNDTMTHFQLIQTFLDSNTCPEICGYLHAREQGKKSWKKLYFVLRRSGLYFSSKGTSKVCQKAAAFIHCSTYLYRTLKPFAFSCTLHLPALNAHFCRFTCSLSISLSTKEPRHLQFLAEFSDSDIYTLQSARKSYGAPTDYGFCIKPTKSDSPQDLKVLCADEERLRICWVTAMRLFKKYGMQLYQNFLEPHQKQKVSPMRSISENSLVAMDFSGQKSRVIENPSEALTVAVEEGLSWRRKSCPRLVSHGSPSAGRRPRSNPAIHRAQPWFHSSISRDEAHRLIVQQGLVDGVFLLRESQSNPRTFVLSMCHRQRVKHFQILPVESEGELFFSLDDGQTHFTDLLQLVEFYQLNSGVLPCKLKHQCSRVTL</sequence>
<comment type="caution">
    <text evidence="10">The sequence shown here is derived from an EMBL/GenBank/DDBJ whole genome shotgun (WGS) entry which is preliminary data.</text>
</comment>
<dbReference type="Pfam" id="PF21989">
    <property type="entry name" value="RA_2"/>
    <property type="match status" value="1"/>
</dbReference>
<reference evidence="10 11" key="1">
    <citation type="submission" date="2015-08" db="EMBL/GenBank/DDBJ databases">
        <title>The genome of the Asian arowana (Scleropages formosus).</title>
        <authorList>
            <person name="Tan M.H."/>
            <person name="Gan H.M."/>
            <person name="Croft L.J."/>
            <person name="Austin C.M."/>
        </authorList>
    </citation>
    <scope>NUCLEOTIDE SEQUENCE [LARGE SCALE GENOMIC DNA]</scope>
    <source>
        <strain evidence="10">Aro1</strain>
    </source>
</reference>
<dbReference type="GO" id="GO:0005886">
    <property type="term" value="C:plasma membrane"/>
    <property type="evidence" value="ECO:0007669"/>
    <property type="project" value="TreeGrafter"/>
</dbReference>
<accession>A0A0P7TYA0</accession>
<evidence type="ECO:0000313" key="10">
    <source>
        <dbReference type="EMBL" id="KPP59109.1"/>
    </source>
</evidence>
<dbReference type="InterPro" id="IPR000159">
    <property type="entry name" value="RA_dom"/>
</dbReference>
<dbReference type="Gene3D" id="2.30.29.30">
    <property type="entry name" value="Pleckstrin-homology domain (PH domain)/Phosphotyrosine-binding domain (PTB)"/>
    <property type="match status" value="1"/>
</dbReference>
<gene>
    <name evidence="10" type="ORF">Z043_123005</name>
</gene>
<evidence type="ECO:0000256" key="1">
    <source>
        <dbReference type="ARBA" id="ARBA00004496"/>
    </source>
</evidence>
<feature type="domain" description="SH2" evidence="7">
    <location>
        <begin position="378"/>
        <end position="474"/>
    </location>
</feature>
<proteinExistence type="inferred from homology"/>
<dbReference type="SUPFAM" id="SSF55550">
    <property type="entry name" value="SH2 domain"/>
    <property type="match status" value="1"/>
</dbReference>
<dbReference type="GO" id="GO:0046627">
    <property type="term" value="P:negative regulation of insulin receptor signaling pathway"/>
    <property type="evidence" value="ECO:0007669"/>
    <property type="project" value="TreeGrafter"/>
</dbReference>
<evidence type="ECO:0000256" key="2">
    <source>
        <dbReference type="ARBA" id="ARBA00006708"/>
    </source>
</evidence>
<protein>
    <submittedName>
        <fullName evidence="10">Growth factor receptor-bound protein 14-like</fullName>
    </submittedName>
</protein>
<dbReference type="SMART" id="SM00252">
    <property type="entry name" value="SH2"/>
    <property type="match status" value="1"/>
</dbReference>
<dbReference type="GO" id="GO:0005737">
    <property type="term" value="C:cytoplasm"/>
    <property type="evidence" value="ECO:0007669"/>
    <property type="project" value="UniProtKB-SubCell"/>
</dbReference>
<dbReference type="SMART" id="SM00233">
    <property type="entry name" value="PH"/>
    <property type="match status" value="1"/>
</dbReference>
<dbReference type="InterPro" id="IPR039664">
    <property type="entry name" value="GRB/APBB1IP"/>
</dbReference>
<dbReference type="Gene3D" id="3.10.20.90">
    <property type="entry name" value="Phosphatidylinositol 3-kinase Catalytic Subunit, Chain A, domain 1"/>
    <property type="match status" value="1"/>
</dbReference>
<dbReference type="EMBL" id="JARO02012673">
    <property type="protein sequence ID" value="KPP59109.1"/>
    <property type="molecule type" value="Genomic_DNA"/>
</dbReference>
<dbReference type="CDD" id="cd01259">
    <property type="entry name" value="PH_APBB1IP"/>
    <property type="match status" value="1"/>
</dbReference>
<comment type="similarity">
    <text evidence="2">Belongs to the GRB7/10/14 family.</text>
</comment>
<comment type="subcellular location">
    <subcellularLocation>
        <location evidence="1">Cytoplasm</location>
    </subcellularLocation>
</comment>
<evidence type="ECO:0000259" key="7">
    <source>
        <dbReference type="PROSITE" id="PS50001"/>
    </source>
</evidence>
<keyword evidence="3" id="KW-0963">Cytoplasm</keyword>